<evidence type="ECO:0000256" key="12">
    <source>
        <dbReference type="RuleBase" id="RU363075"/>
    </source>
</evidence>
<dbReference type="PANTHER" id="PTHR22760:SF4">
    <property type="entry name" value="GPI MANNOSYLTRANSFERASE 3"/>
    <property type="match status" value="1"/>
</dbReference>
<dbReference type="GO" id="GO:0005789">
    <property type="term" value="C:endoplasmic reticulum membrane"/>
    <property type="evidence" value="ECO:0007669"/>
    <property type="project" value="UniProtKB-SubCell"/>
</dbReference>
<keyword evidence="15" id="KW-1185">Reference proteome</keyword>
<evidence type="ECO:0000256" key="6">
    <source>
        <dbReference type="ARBA" id="ARBA00022679"/>
    </source>
</evidence>
<sequence length="592" mass="65890">MASSPTARRVLVSLLLLRLLNTSLVWTFFQPDEYFQSLEPAWQAAFGPESGAYITWEWKHQLRSSLHPALFAGVYKLVDEVSSLGSFSEPLRSALLLWAPKFTQAVLAALGDFFTWRLAANLYGDDSTASTAALWMTALNPWQWYCSVRTFSNSLETTLTIAALNYWPWHIFRPAVPVKGNPKPPGAALRDSVNSLRLSLFLAAVAVLLRPTNILIWIPVFVLTLRPTLISARPTNLSAGDVLVLVREVVLCGLLALSLSLASDRLYFGFWAFPPYKWLHFNISQSLAVFYGRNPWHYYLLQGLPLLCTTLLPFVLPALYSPGPEGSSRALRVLPWTVYTTIVALSLISHKEVRFTYPLLPVLHVLGAPNVAKFFAAPSSTGTRLRHKTYLAAGLAANLLLASYLSLAHQSAPISVLSFLRSEFTRLHPPHAISTAAHPPDERLFVMFLAPCHSTPWRSHLIHPALTARALTCDPPLHTLPNTPERENYRDEADRFYDDPALFLSTELWPSSGASGSGAGGAEEPAEIPRFIVGFEGVEPWLKDFFANEGHHAGVELERVWEGWNGFFSEDWRRAGKLVVWDTGVYDNSTGV</sequence>
<keyword evidence="4" id="KW-0337">GPI-anchor biosynthesis</keyword>
<evidence type="ECO:0000256" key="2">
    <source>
        <dbReference type="ARBA" id="ARBA00004687"/>
    </source>
</evidence>
<dbReference type="Proteomes" id="UP001187682">
    <property type="component" value="Unassembled WGS sequence"/>
</dbReference>
<evidence type="ECO:0000256" key="13">
    <source>
        <dbReference type="SAM" id="SignalP"/>
    </source>
</evidence>
<accession>A0AAE8MYA5</accession>
<comment type="function">
    <text evidence="11">Mannosyltransferase involved in glycosylphosphatidylinositol-anchor biosynthesis. Transfers the third mannose to Man2-GlcN-acyl-PI during GPI precursor assembly.</text>
</comment>
<comment type="similarity">
    <text evidence="3">Belongs to the glycosyltransferase 22 family. PIGB subfamily.</text>
</comment>
<dbReference type="EMBL" id="ONZQ02000007">
    <property type="protein sequence ID" value="SPO02991.1"/>
    <property type="molecule type" value="Genomic_DNA"/>
</dbReference>
<comment type="subcellular location">
    <subcellularLocation>
        <location evidence="1 12">Endoplasmic reticulum membrane</location>
        <topology evidence="1 12">Multi-pass membrane protein</topology>
    </subcellularLocation>
</comment>
<evidence type="ECO:0000256" key="10">
    <source>
        <dbReference type="ARBA" id="ARBA00023136"/>
    </source>
</evidence>
<feature type="transmembrane region" description="Helical" evidence="12">
    <location>
        <begin position="200"/>
        <end position="223"/>
    </location>
</feature>
<gene>
    <name evidence="14" type="ORF">DNG_05672</name>
</gene>
<dbReference type="PANTHER" id="PTHR22760">
    <property type="entry name" value="GLYCOSYLTRANSFERASE"/>
    <property type="match status" value="1"/>
</dbReference>
<feature type="chain" id="PRO_5041950844" description="Mannosyltransferase" evidence="13">
    <location>
        <begin position="28"/>
        <end position="592"/>
    </location>
</feature>
<keyword evidence="13" id="KW-0732">Signal</keyword>
<evidence type="ECO:0000313" key="15">
    <source>
        <dbReference type="Proteomes" id="UP001187682"/>
    </source>
</evidence>
<evidence type="ECO:0000256" key="11">
    <source>
        <dbReference type="ARBA" id="ARBA00024708"/>
    </source>
</evidence>
<keyword evidence="9 12" id="KW-1133">Transmembrane helix</keyword>
<dbReference type="Pfam" id="PF03901">
    <property type="entry name" value="Glyco_transf_22"/>
    <property type="match status" value="1"/>
</dbReference>
<name>A0AAE8MYA5_9PEZI</name>
<comment type="caution">
    <text evidence="14">The sequence shown here is derived from an EMBL/GenBank/DDBJ whole genome shotgun (WGS) entry which is preliminary data.</text>
</comment>
<dbReference type="InterPro" id="IPR005599">
    <property type="entry name" value="GPI_mannosylTrfase"/>
</dbReference>
<dbReference type="GO" id="GO:0000026">
    <property type="term" value="F:alpha-1,2-mannosyltransferase activity"/>
    <property type="evidence" value="ECO:0007669"/>
    <property type="project" value="TreeGrafter"/>
</dbReference>
<reference evidence="14" key="1">
    <citation type="submission" date="2018-03" db="EMBL/GenBank/DDBJ databases">
        <authorList>
            <person name="Guldener U."/>
        </authorList>
    </citation>
    <scope>NUCLEOTIDE SEQUENCE</scope>
</reference>
<evidence type="ECO:0000256" key="4">
    <source>
        <dbReference type="ARBA" id="ARBA00022502"/>
    </source>
</evidence>
<feature type="transmembrane region" description="Helical" evidence="12">
    <location>
        <begin position="355"/>
        <end position="377"/>
    </location>
</feature>
<dbReference type="AlphaFoldDB" id="A0AAE8MYA5"/>
<evidence type="ECO:0000256" key="5">
    <source>
        <dbReference type="ARBA" id="ARBA00022676"/>
    </source>
</evidence>
<evidence type="ECO:0000256" key="7">
    <source>
        <dbReference type="ARBA" id="ARBA00022692"/>
    </source>
</evidence>
<keyword evidence="8 12" id="KW-0256">Endoplasmic reticulum</keyword>
<proteinExistence type="inferred from homology"/>
<keyword evidence="6" id="KW-0808">Transferase</keyword>
<comment type="pathway">
    <text evidence="2">Glycolipid biosynthesis; glycosylphosphatidylinositol-anchor biosynthesis.</text>
</comment>
<evidence type="ECO:0000313" key="14">
    <source>
        <dbReference type="EMBL" id="SPO02991.1"/>
    </source>
</evidence>
<evidence type="ECO:0000256" key="1">
    <source>
        <dbReference type="ARBA" id="ARBA00004477"/>
    </source>
</evidence>
<feature type="transmembrane region" description="Helical" evidence="12">
    <location>
        <begin position="331"/>
        <end position="349"/>
    </location>
</feature>
<protein>
    <recommendedName>
        <fullName evidence="12">Mannosyltransferase</fullName>
        <ecNumber evidence="12">2.4.1.-</ecNumber>
    </recommendedName>
</protein>
<dbReference type="EC" id="2.4.1.-" evidence="12"/>
<keyword evidence="10 12" id="KW-0472">Membrane</keyword>
<evidence type="ECO:0000256" key="3">
    <source>
        <dbReference type="ARBA" id="ARBA00006065"/>
    </source>
</evidence>
<keyword evidence="5 12" id="KW-0328">Glycosyltransferase</keyword>
<evidence type="ECO:0000256" key="9">
    <source>
        <dbReference type="ARBA" id="ARBA00022989"/>
    </source>
</evidence>
<evidence type="ECO:0000256" key="8">
    <source>
        <dbReference type="ARBA" id="ARBA00022824"/>
    </source>
</evidence>
<feature type="transmembrane region" description="Helical" evidence="12">
    <location>
        <begin position="296"/>
        <end position="319"/>
    </location>
</feature>
<keyword evidence="7 12" id="KW-0812">Transmembrane</keyword>
<dbReference type="GO" id="GO:0006506">
    <property type="term" value="P:GPI anchor biosynthetic process"/>
    <property type="evidence" value="ECO:0007669"/>
    <property type="project" value="UniProtKB-KW"/>
</dbReference>
<feature type="transmembrane region" description="Helical" evidence="12">
    <location>
        <begin position="244"/>
        <end position="262"/>
    </location>
</feature>
<feature type="transmembrane region" description="Helical" evidence="12">
    <location>
        <begin position="389"/>
        <end position="407"/>
    </location>
</feature>
<feature type="signal peptide" evidence="13">
    <location>
        <begin position="1"/>
        <end position="27"/>
    </location>
</feature>
<organism evidence="14 15">
    <name type="scientific">Cephalotrichum gorgonifer</name>
    <dbReference type="NCBI Taxonomy" id="2041049"/>
    <lineage>
        <taxon>Eukaryota</taxon>
        <taxon>Fungi</taxon>
        <taxon>Dikarya</taxon>
        <taxon>Ascomycota</taxon>
        <taxon>Pezizomycotina</taxon>
        <taxon>Sordariomycetes</taxon>
        <taxon>Hypocreomycetidae</taxon>
        <taxon>Microascales</taxon>
        <taxon>Microascaceae</taxon>
        <taxon>Cephalotrichum</taxon>
    </lineage>
</organism>